<gene>
    <name evidence="2" type="ORF">NCTC11157_01989</name>
</gene>
<protein>
    <submittedName>
        <fullName evidence="2">PAP2 (Acid phosphatase) superfamily protein</fullName>
    </submittedName>
</protein>
<organism evidence="2 3">
    <name type="scientific">Prevotella disiens</name>
    <dbReference type="NCBI Taxonomy" id="28130"/>
    <lineage>
        <taxon>Bacteria</taxon>
        <taxon>Pseudomonadati</taxon>
        <taxon>Bacteroidota</taxon>
        <taxon>Bacteroidia</taxon>
        <taxon>Bacteroidales</taxon>
        <taxon>Prevotellaceae</taxon>
        <taxon>Prevotella</taxon>
    </lineage>
</organism>
<dbReference type="SUPFAM" id="SSF56925">
    <property type="entry name" value="OMPA-like"/>
    <property type="match status" value="1"/>
</dbReference>
<evidence type="ECO:0000313" key="3">
    <source>
        <dbReference type="Proteomes" id="UP000254072"/>
    </source>
</evidence>
<sequence length="434" mass="47903">MKEVRCLRKLLLIIALVLVPLIEIHADELNQSEFPPKSSPIVCDTLKQANDTIPTEIKDTLKIDKISDSRFGRIVSYTAPLFVAGMVAGGQDAHFRSLRNTYLPQFHDHLDDYLQYSPAAVLVGMKALGVKGRSSWTRMFLSDAFSVAIMAGLVNSLKMSAQVERPDGSNKRSFPSGHTATAFMTATMLTKEYGHRSPWIGIGAYSVAIATGAMRMANNKHWLSDVITGAGIGILSTELGYYIGDLIFKNRGLYYKRTAETFEKMSKPSFLSLSLAVGIPLSSYDIEGVKLKTSSDCMVGIEGAYFLNPYFGVGGRTSLSRMRIIVNDVKTEDNSVDALKLGIGAYFSYPLSNRWLVGSRLLPEFVHYRPNLKSIETSTHSRIGIGTGLSLTYKASKSYAVRVLFDYDLLPPNSKKSGEYMHFLAIGTSYLISF</sequence>
<dbReference type="Gene3D" id="1.20.144.10">
    <property type="entry name" value="Phosphatidic acid phosphatase type 2/haloperoxidase"/>
    <property type="match status" value="1"/>
</dbReference>
<dbReference type="AlphaFoldDB" id="A0A379E1E5"/>
<evidence type="ECO:0000259" key="1">
    <source>
        <dbReference type="SMART" id="SM00014"/>
    </source>
</evidence>
<dbReference type="Pfam" id="PF01569">
    <property type="entry name" value="PAP2"/>
    <property type="match status" value="1"/>
</dbReference>
<dbReference type="EMBL" id="UGTL01000001">
    <property type="protein sequence ID" value="SUB86240.1"/>
    <property type="molecule type" value="Genomic_DNA"/>
</dbReference>
<dbReference type="InterPro" id="IPR011250">
    <property type="entry name" value="OMP/PagP_B-barrel"/>
</dbReference>
<proteinExistence type="predicted"/>
<evidence type="ECO:0000313" key="2">
    <source>
        <dbReference type="EMBL" id="SUB86240.1"/>
    </source>
</evidence>
<feature type="domain" description="Phosphatidic acid phosphatase type 2/haloperoxidase" evidence="1">
    <location>
        <begin position="140"/>
        <end position="241"/>
    </location>
</feature>
<dbReference type="OrthoDB" id="9773582at2"/>
<dbReference type="InterPro" id="IPR036938">
    <property type="entry name" value="PAP2/HPO_sf"/>
</dbReference>
<reference evidence="2 3" key="1">
    <citation type="submission" date="2018-06" db="EMBL/GenBank/DDBJ databases">
        <authorList>
            <consortium name="Pathogen Informatics"/>
            <person name="Doyle S."/>
        </authorList>
    </citation>
    <scope>NUCLEOTIDE SEQUENCE [LARGE SCALE GENOMIC DNA]</scope>
    <source>
        <strain evidence="2 3">NCTC11157</strain>
    </source>
</reference>
<accession>A0A379E1E5</accession>
<dbReference type="SMART" id="SM00014">
    <property type="entry name" value="acidPPc"/>
    <property type="match status" value="1"/>
</dbReference>
<dbReference type="SUPFAM" id="SSF48317">
    <property type="entry name" value="Acid phosphatase/Vanadium-dependent haloperoxidase"/>
    <property type="match status" value="1"/>
</dbReference>
<dbReference type="Proteomes" id="UP000254072">
    <property type="component" value="Unassembled WGS sequence"/>
</dbReference>
<dbReference type="RefSeq" id="WP_021670011.1">
    <property type="nucleotide sequence ID" value="NZ_CAMPVB010000004.1"/>
</dbReference>
<dbReference type="CDD" id="cd03394">
    <property type="entry name" value="PAP2_like_5"/>
    <property type="match status" value="1"/>
</dbReference>
<dbReference type="InterPro" id="IPR000326">
    <property type="entry name" value="PAP2/HPO"/>
</dbReference>
<name>A0A379E1E5_9BACT</name>